<evidence type="ECO:0000256" key="2">
    <source>
        <dbReference type="ARBA" id="ARBA00022692"/>
    </source>
</evidence>
<dbReference type="InterPro" id="IPR050598">
    <property type="entry name" value="AminoAcid_Transporter"/>
</dbReference>
<keyword evidence="4 5" id="KW-0472">Membrane</keyword>
<evidence type="ECO:0000256" key="4">
    <source>
        <dbReference type="ARBA" id="ARBA00023136"/>
    </source>
</evidence>
<keyword evidence="7" id="KW-1185">Reference proteome</keyword>
<protein>
    <submittedName>
        <fullName evidence="6">Uncharacterized protein</fullName>
    </submittedName>
</protein>
<dbReference type="GO" id="GO:0015179">
    <property type="term" value="F:L-amino acid transmembrane transporter activity"/>
    <property type="evidence" value="ECO:0007669"/>
    <property type="project" value="TreeGrafter"/>
</dbReference>
<feature type="transmembrane region" description="Helical" evidence="5">
    <location>
        <begin position="40"/>
        <end position="61"/>
    </location>
</feature>
<dbReference type="GO" id="GO:0016020">
    <property type="term" value="C:membrane"/>
    <property type="evidence" value="ECO:0007669"/>
    <property type="project" value="UniProtKB-SubCell"/>
</dbReference>
<dbReference type="Pfam" id="PF13520">
    <property type="entry name" value="AA_permease_2"/>
    <property type="match status" value="1"/>
</dbReference>
<dbReference type="EMBL" id="JAZDUA010000396">
    <property type="protein sequence ID" value="KAK7793224.1"/>
    <property type="molecule type" value="Genomic_DNA"/>
</dbReference>
<keyword evidence="2 5" id="KW-0812">Transmembrane</keyword>
<dbReference type="Proteomes" id="UP001378592">
    <property type="component" value="Unassembled WGS sequence"/>
</dbReference>
<evidence type="ECO:0000256" key="3">
    <source>
        <dbReference type="ARBA" id="ARBA00022989"/>
    </source>
</evidence>
<evidence type="ECO:0000313" key="6">
    <source>
        <dbReference type="EMBL" id="KAK7793224.1"/>
    </source>
</evidence>
<gene>
    <name evidence="6" type="ORF">R5R35_005075</name>
</gene>
<accession>A0AAN9Z327</accession>
<dbReference type="Gene3D" id="1.20.1740.10">
    <property type="entry name" value="Amino acid/polyamine transporter I"/>
    <property type="match status" value="1"/>
</dbReference>
<dbReference type="PANTHER" id="PTHR11785:SF528">
    <property type="entry name" value="AMINO ACID TRANSPORTER PROTEIN JHI-21"/>
    <property type="match status" value="1"/>
</dbReference>
<sequence>MNLFPQKSRRADAARASPVAGLLTAVNCLSVRWAMRVQSVFTAAKLLALAGIVVAGVVHISAGNTSHFHDAFKGSSDVSRYALAFYSGLFAFGGWNYLNFVTEELQDPYR</sequence>
<evidence type="ECO:0000256" key="5">
    <source>
        <dbReference type="SAM" id="Phobius"/>
    </source>
</evidence>
<comment type="caution">
    <text evidence="6">The sequence shown here is derived from an EMBL/GenBank/DDBJ whole genome shotgun (WGS) entry which is preliminary data.</text>
</comment>
<keyword evidence="3 5" id="KW-1133">Transmembrane helix</keyword>
<dbReference type="InterPro" id="IPR002293">
    <property type="entry name" value="AA/rel_permease1"/>
</dbReference>
<name>A0AAN9Z327_9ORTH</name>
<comment type="subcellular location">
    <subcellularLocation>
        <location evidence="1">Membrane</location>
        <topology evidence="1">Multi-pass membrane protein</topology>
    </subcellularLocation>
</comment>
<feature type="transmembrane region" description="Helical" evidence="5">
    <location>
        <begin position="81"/>
        <end position="100"/>
    </location>
</feature>
<dbReference type="AlphaFoldDB" id="A0AAN9Z327"/>
<reference evidence="6 7" key="1">
    <citation type="submission" date="2024-03" db="EMBL/GenBank/DDBJ databases">
        <title>The genome assembly and annotation of the cricket Gryllus longicercus Weissman &amp; Gray.</title>
        <authorList>
            <person name="Szrajer S."/>
            <person name="Gray D."/>
            <person name="Ylla G."/>
        </authorList>
    </citation>
    <scope>NUCLEOTIDE SEQUENCE [LARGE SCALE GENOMIC DNA]</scope>
    <source>
        <strain evidence="6">DAG 2021-001</strain>
        <tissue evidence="6">Whole body minus gut</tissue>
    </source>
</reference>
<proteinExistence type="predicted"/>
<dbReference type="PANTHER" id="PTHR11785">
    <property type="entry name" value="AMINO ACID TRANSPORTER"/>
    <property type="match status" value="1"/>
</dbReference>
<organism evidence="6 7">
    <name type="scientific">Gryllus longicercus</name>
    <dbReference type="NCBI Taxonomy" id="2509291"/>
    <lineage>
        <taxon>Eukaryota</taxon>
        <taxon>Metazoa</taxon>
        <taxon>Ecdysozoa</taxon>
        <taxon>Arthropoda</taxon>
        <taxon>Hexapoda</taxon>
        <taxon>Insecta</taxon>
        <taxon>Pterygota</taxon>
        <taxon>Neoptera</taxon>
        <taxon>Polyneoptera</taxon>
        <taxon>Orthoptera</taxon>
        <taxon>Ensifera</taxon>
        <taxon>Gryllidea</taxon>
        <taxon>Grylloidea</taxon>
        <taxon>Gryllidae</taxon>
        <taxon>Gryllinae</taxon>
        <taxon>Gryllus</taxon>
    </lineage>
</organism>
<evidence type="ECO:0000256" key="1">
    <source>
        <dbReference type="ARBA" id="ARBA00004141"/>
    </source>
</evidence>
<evidence type="ECO:0000313" key="7">
    <source>
        <dbReference type="Proteomes" id="UP001378592"/>
    </source>
</evidence>